<dbReference type="GO" id="GO:0009451">
    <property type="term" value="P:RNA modification"/>
    <property type="evidence" value="ECO:0007669"/>
    <property type="project" value="InterPro"/>
</dbReference>
<evidence type="ECO:0000256" key="1">
    <source>
        <dbReference type="ARBA" id="ARBA00022737"/>
    </source>
</evidence>
<dbReference type="InterPro" id="IPR002885">
    <property type="entry name" value="PPR_rpt"/>
</dbReference>
<keyword evidence="1" id="KW-0677">Repeat</keyword>
<dbReference type="PROSITE" id="PS51375">
    <property type="entry name" value="PPR"/>
    <property type="match status" value="1"/>
</dbReference>
<dbReference type="InterPro" id="IPR046960">
    <property type="entry name" value="PPR_At4g14850-like_plant"/>
</dbReference>
<evidence type="ECO:0008006" key="6">
    <source>
        <dbReference type="Google" id="ProtNLM"/>
    </source>
</evidence>
<dbReference type="Pfam" id="PF13041">
    <property type="entry name" value="PPR_2"/>
    <property type="match status" value="1"/>
</dbReference>
<feature type="repeat" description="PPR" evidence="3">
    <location>
        <begin position="141"/>
        <end position="175"/>
    </location>
</feature>
<evidence type="ECO:0000313" key="5">
    <source>
        <dbReference type="EMBL" id="JAD85769.1"/>
    </source>
</evidence>
<keyword evidence="2" id="KW-0809">Transit peptide</keyword>
<dbReference type="GO" id="GO:0003723">
    <property type="term" value="F:RNA binding"/>
    <property type="evidence" value="ECO:0007669"/>
    <property type="project" value="InterPro"/>
</dbReference>
<proteinExistence type="predicted"/>
<feature type="region of interest" description="Disordered" evidence="4">
    <location>
        <begin position="17"/>
        <end position="41"/>
    </location>
</feature>
<dbReference type="NCBIfam" id="TIGR00756">
    <property type="entry name" value="PPR"/>
    <property type="match status" value="1"/>
</dbReference>
<accession>A0A0A9DB18</accession>
<evidence type="ECO:0000256" key="4">
    <source>
        <dbReference type="SAM" id="MobiDB-lite"/>
    </source>
</evidence>
<evidence type="ECO:0000256" key="3">
    <source>
        <dbReference type="PROSITE-ProRule" id="PRU00708"/>
    </source>
</evidence>
<reference evidence="5" key="2">
    <citation type="journal article" date="2015" name="Data Brief">
        <title>Shoot transcriptome of the giant reed, Arundo donax.</title>
        <authorList>
            <person name="Barrero R.A."/>
            <person name="Guerrero F.D."/>
            <person name="Moolhuijzen P."/>
            <person name="Goolsby J.A."/>
            <person name="Tidwell J."/>
            <person name="Bellgard S.E."/>
            <person name="Bellgard M.I."/>
        </authorList>
    </citation>
    <scope>NUCLEOTIDE SEQUENCE</scope>
    <source>
        <tissue evidence="5">Shoot tissue taken approximately 20 cm above the soil surface</tissue>
    </source>
</reference>
<dbReference type="Pfam" id="PF01535">
    <property type="entry name" value="PPR"/>
    <property type="match status" value="2"/>
</dbReference>
<dbReference type="InterPro" id="IPR011990">
    <property type="entry name" value="TPR-like_helical_dom_sf"/>
</dbReference>
<sequence length="265" mass="28774">MPERGAAIPSAANLFDERPLTSGRNTGGRRPPDVVPEGGGEKSRSTAVVALAHAGRHAEVVELFCRMQREEVLVSRFVLPSVFRACAGLRDFRMLRAAHGLVIKCALRQHVVVGTALVDGYVDFGLLDDARKAFDDISEVNVVSWSVIIGGYARSSRWDEVWDAFCAMQRDGVLPNVSVLVMAVQACGALGCLVRGKQIHRMAVVLGFERNGTVWNCLVDIYGKSAATWTVPGGYLTQQSAGIKRVGIQSSLAMSVSVFAKRRWT</sequence>
<dbReference type="EMBL" id="GBRH01212126">
    <property type="protein sequence ID" value="JAD85769.1"/>
    <property type="molecule type" value="Transcribed_RNA"/>
</dbReference>
<organism evidence="5">
    <name type="scientific">Arundo donax</name>
    <name type="common">Giant reed</name>
    <name type="synonym">Donax arundinaceus</name>
    <dbReference type="NCBI Taxonomy" id="35708"/>
    <lineage>
        <taxon>Eukaryota</taxon>
        <taxon>Viridiplantae</taxon>
        <taxon>Streptophyta</taxon>
        <taxon>Embryophyta</taxon>
        <taxon>Tracheophyta</taxon>
        <taxon>Spermatophyta</taxon>
        <taxon>Magnoliopsida</taxon>
        <taxon>Liliopsida</taxon>
        <taxon>Poales</taxon>
        <taxon>Poaceae</taxon>
        <taxon>PACMAD clade</taxon>
        <taxon>Arundinoideae</taxon>
        <taxon>Arundineae</taxon>
        <taxon>Arundo</taxon>
    </lineage>
</organism>
<reference evidence="5" key="1">
    <citation type="submission" date="2014-09" db="EMBL/GenBank/DDBJ databases">
        <authorList>
            <person name="Magalhaes I.L.F."/>
            <person name="Oliveira U."/>
            <person name="Santos F.R."/>
            <person name="Vidigal T.H.D.A."/>
            <person name="Brescovit A.D."/>
            <person name="Santos A.J."/>
        </authorList>
    </citation>
    <scope>NUCLEOTIDE SEQUENCE</scope>
    <source>
        <tissue evidence="5">Shoot tissue taken approximately 20 cm above the soil surface</tissue>
    </source>
</reference>
<evidence type="ECO:0000256" key="2">
    <source>
        <dbReference type="ARBA" id="ARBA00022946"/>
    </source>
</evidence>
<dbReference type="PANTHER" id="PTHR47926">
    <property type="entry name" value="PENTATRICOPEPTIDE REPEAT-CONTAINING PROTEIN"/>
    <property type="match status" value="1"/>
</dbReference>
<name>A0A0A9DB18_ARUDO</name>
<dbReference type="Gene3D" id="1.25.40.10">
    <property type="entry name" value="Tetratricopeptide repeat domain"/>
    <property type="match status" value="1"/>
</dbReference>
<dbReference type="AlphaFoldDB" id="A0A0A9DB18"/>
<protein>
    <recommendedName>
        <fullName evidence="6">Pentatricopeptide repeat-containing protein</fullName>
    </recommendedName>
</protein>